<dbReference type="InterPro" id="IPR002347">
    <property type="entry name" value="SDR_fam"/>
</dbReference>
<proteinExistence type="inferred from homology"/>
<reference evidence="4" key="1">
    <citation type="journal article" date="2019" name="Int. J. Syst. Evol. Microbiol.">
        <title>The Global Catalogue of Microorganisms (GCM) 10K type strain sequencing project: providing services to taxonomists for standard genome sequencing and annotation.</title>
        <authorList>
            <consortium name="The Broad Institute Genomics Platform"/>
            <consortium name="The Broad Institute Genome Sequencing Center for Infectious Disease"/>
            <person name="Wu L."/>
            <person name="Ma J."/>
        </authorList>
    </citation>
    <scope>NUCLEOTIDE SEQUENCE [LARGE SCALE GENOMIC DNA]</scope>
    <source>
        <strain evidence="4">KCTC 42217</strain>
    </source>
</reference>
<comment type="caution">
    <text evidence="3">The sequence shown here is derived from an EMBL/GenBank/DDBJ whole genome shotgun (WGS) entry which is preliminary data.</text>
</comment>
<gene>
    <name evidence="3" type="ORF">ACFSJU_03945</name>
</gene>
<evidence type="ECO:0000313" key="3">
    <source>
        <dbReference type="EMBL" id="MFD2161530.1"/>
    </source>
</evidence>
<dbReference type="PRINTS" id="PR00081">
    <property type="entry name" value="GDHRDH"/>
</dbReference>
<dbReference type="Pfam" id="PF00106">
    <property type="entry name" value="adh_short"/>
    <property type="match status" value="1"/>
</dbReference>
<dbReference type="RefSeq" id="WP_255899107.1">
    <property type="nucleotide sequence ID" value="NZ_JAFMZO010000001.1"/>
</dbReference>
<keyword evidence="2" id="KW-0560">Oxidoreductase</keyword>
<evidence type="ECO:0000256" key="1">
    <source>
        <dbReference type="ARBA" id="ARBA00006484"/>
    </source>
</evidence>
<dbReference type="PANTHER" id="PTHR44196">
    <property type="entry name" value="DEHYDROGENASE/REDUCTASE SDR FAMILY MEMBER 7B"/>
    <property type="match status" value="1"/>
</dbReference>
<dbReference type="SUPFAM" id="SSF51735">
    <property type="entry name" value="NAD(P)-binding Rossmann-fold domains"/>
    <property type="match status" value="1"/>
</dbReference>
<organism evidence="3 4">
    <name type="scientific">Paradesertivirga mongoliensis</name>
    <dbReference type="NCBI Taxonomy" id="2100740"/>
    <lineage>
        <taxon>Bacteria</taxon>
        <taxon>Pseudomonadati</taxon>
        <taxon>Bacteroidota</taxon>
        <taxon>Sphingobacteriia</taxon>
        <taxon>Sphingobacteriales</taxon>
        <taxon>Sphingobacteriaceae</taxon>
        <taxon>Paradesertivirga</taxon>
    </lineage>
</organism>
<dbReference type="InterPro" id="IPR036291">
    <property type="entry name" value="NAD(P)-bd_dom_sf"/>
</dbReference>
<comment type="similarity">
    <text evidence="1">Belongs to the short-chain dehydrogenases/reductases (SDR) family.</text>
</comment>
<protein>
    <submittedName>
        <fullName evidence="3">SDR family oxidoreductase</fullName>
    </submittedName>
</protein>
<evidence type="ECO:0000313" key="4">
    <source>
        <dbReference type="Proteomes" id="UP001597387"/>
    </source>
</evidence>
<dbReference type="Gene3D" id="3.40.50.720">
    <property type="entry name" value="NAD(P)-binding Rossmann-like Domain"/>
    <property type="match status" value="1"/>
</dbReference>
<name>A0ABW4ZIG9_9SPHI</name>
<accession>A0ABW4ZIG9</accession>
<keyword evidence="4" id="KW-1185">Reference proteome</keyword>
<dbReference type="Proteomes" id="UP001597387">
    <property type="component" value="Unassembled WGS sequence"/>
</dbReference>
<dbReference type="PANTHER" id="PTHR44196:SF1">
    <property type="entry name" value="DEHYDROGENASE_REDUCTASE SDR FAMILY MEMBER 7B"/>
    <property type="match status" value="1"/>
</dbReference>
<dbReference type="EMBL" id="JBHUHZ010000001">
    <property type="protein sequence ID" value="MFD2161530.1"/>
    <property type="molecule type" value="Genomic_DNA"/>
</dbReference>
<evidence type="ECO:0000256" key="2">
    <source>
        <dbReference type="ARBA" id="ARBA00023002"/>
    </source>
</evidence>
<sequence length="245" mass="26793">MKLTGNTILITGGSSGYGLALAKRLALHNKVLICGRDLHKLEEAKRAVPQIDFLQCDISQSAEISRLVSWVNTDHPELNVLVNNAAVVHQENFLTDDETLDKAELEFAVNLLAPIRLSKLLLPVLSGNSSPAIINITTGLVYIPRVKYTYYNASKAALHSFSQVIRSQLSASLVKIIEILLPVVDTPWHQGNPPKIAISADTAVALSLKGLEKGKLEIRVGKVKLLYLLARMAPAFAFRKLNALE</sequence>